<sequence>MAPVAKKDQHEPHCPWSFTGVTAPEVRQSIDDGTFICW</sequence>
<organism evidence="1">
    <name type="scientific">viral metagenome</name>
    <dbReference type="NCBI Taxonomy" id="1070528"/>
    <lineage>
        <taxon>unclassified sequences</taxon>
        <taxon>metagenomes</taxon>
        <taxon>organismal metagenomes</taxon>
    </lineage>
</organism>
<accession>A0A6C0BXE0</accession>
<dbReference type="EMBL" id="MN739266">
    <property type="protein sequence ID" value="QHS96209.1"/>
    <property type="molecule type" value="Genomic_DNA"/>
</dbReference>
<protein>
    <submittedName>
        <fullName evidence="1">Uncharacterized protein</fullName>
    </submittedName>
</protein>
<name>A0A6C0BXE0_9ZZZZ</name>
<reference evidence="1" key="1">
    <citation type="journal article" date="2020" name="Nature">
        <title>Giant virus diversity and host interactions through global metagenomics.</title>
        <authorList>
            <person name="Schulz F."/>
            <person name="Roux S."/>
            <person name="Paez-Espino D."/>
            <person name="Jungbluth S."/>
            <person name="Walsh D.A."/>
            <person name="Denef V.J."/>
            <person name="McMahon K.D."/>
            <person name="Konstantinidis K.T."/>
            <person name="Eloe-Fadrosh E.A."/>
            <person name="Kyrpides N.C."/>
            <person name="Woyke T."/>
        </authorList>
    </citation>
    <scope>NUCLEOTIDE SEQUENCE</scope>
    <source>
        <strain evidence="1">GVMAG-M-3300019093-7</strain>
    </source>
</reference>
<dbReference type="AlphaFoldDB" id="A0A6C0BXE0"/>
<proteinExistence type="predicted"/>
<evidence type="ECO:0000313" key="1">
    <source>
        <dbReference type="EMBL" id="QHS96209.1"/>
    </source>
</evidence>